<evidence type="ECO:0000256" key="1">
    <source>
        <dbReference type="ARBA" id="ARBA00004651"/>
    </source>
</evidence>
<organism evidence="13 14">
    <name type="scientific">Liquorilactobacillus capillatus DSM 19910</name>
    <dbReference type="NCBI Taxonomy" id="1423731"/>
    <lineage>
        <taxon>Bacteria</taxon>
        <taxon>Bacillati</taxon>
        <taxon>Bacillota</taxon>
        <taxon>Bacilli</taxon>
        <taxon>Lactobacillales</taxon>
        <taxon>Lactobacillaceae</taxon>
        <taxon>Liquorilactobacillus</taxon>
    </lineage>
</organism>
<sequence length="369" mass="40686">MISDTFIIIKPWNINHIKILNEENNMFLAVKEMWYEKLRYSLVIELIFLVSYLLIILTGLSSGLASLNKAAVNEWGAETIVLDKDSEGRLAQSFLSNQTIRSTSGTPISQYSSIVKAKSGLKENSTIIAISKHSFIYKNLSVIDGKKFTTKGTVLVSDIFKTAGFKIGDTLYLNNSDVKLRIAGFTPQATLSATPVVYTSFTTIKPLTRGTINALLTSKKKIKQPTNALVLSKDQFINKLPGYSAQNMTFNFMISFLYIIIFIVISIFLYILTIQKLPNYGVLKAQGIPTKFLTLNTLSQSLIISIFGVIVAIIFGFITALLLPSEVPIVINIANIISTSVGIVLMSLFGSIIPIYQIAKVDPYKVIGG</sequence>
<dbReference type="PATRIC" id="fig|1423731.3.peg.763"/>
<keyword evidence="7 11" id="KW-0812">Transmembrane</keyword>
<evidence type="ECO:0000256" key="4">
    <source>
        <dbReference type="ARBA" id="ARBA00016962"/>
    </source>
</evidence>
<evidence type="ECO:0000256" key="11">
    <source>
        <dbReference type="SAM" id="Phobius"/>
    </source>
</evidence>
<evidence type="ECO:0000256" key="9">
    <source>
        <dbReference type="ARBA" id="ARBA00023136"/>
    </source>
</evidence>
<dbReference type="STRING" id="1423731.FC81_GL000744"/>
<feature type="domain" description="ABC3 transporter permease C-terminal" evidence="12">
    <location>
        <begin position="252"/>
        <end position="363"/>
    </location>
</feature>
<feature type="transmembrane region" description="Helical" evidence="11">
    <location>
        <begin position="40"/>
        <end position="60"/>
    </location>
</feature>
<dbReference type="AlphaFoldDB" id="A0A0R1M301"/>
<comment type="similarity">
    <text evidence="2">Belongs to the ABC-4 integral membrane protein family. HrtB subfamily.</text>
</comment>
<evidence type="ECO:0000313" key="13">
    <source>
        <dbReference type="EMBL" id="KRL02400.1"/>
    </source>
</evidence>
<feature type="transmembrane region" description="Helical" evidence="11">
    <location>
        <begin position="302"/>
        <end position="323"/>
    </location>
</feature>
<dbReference type="Proteomes" id="UP000051621">
    <property type="component" value="Unassembled WGS sequence"/>
</dbReference>
<keyword evidence="9 11" id="KW-0472">Membrane</keyword>
<dbReference type="InterPro" id="IPR003838">
    <property type="entry name" value="ABC3_permease_C"/>
</dbReference>
<dbReference type="PANTHER" id="PTHR43738">
    <property type="entry name" value="ABC TRANSPORTER, MEMBRANE PROTEIN"/>
    <property type="match status" value="1"/>
</dbReference>
<evidence type="ECO:0000256" key="6">
    <source>
        <dbReference type="ARBA" id="ARBA00022475"/>
    </source>
</evidence>
<comment type="subcellular location">
    <subcellularLocation>
        <location evidence="1">Cell membrane</location>
        <topology evidence="1">Multi-pass membrane protein</topology>
    </subcellularLocation>
</comment>
<keyword evidence="14" id="KW-1185">Reference proteome</keyword>
<evidence type="ECO:0000256" key="10">
    <source>
        <dbReference type="ARBA" id="ARBA00024973"/>
    </source>
</evidence>
<evidence type="ECO:0000256" key="3">
    <source>
        <dbReference type="ARBA" id="ARBA00011131"/>
    </source>
</evidence>
<keyword evidence="5" id="KW-0813">Transport</keyword>
<evidence type="ECO:0000256" key="2">
    <source>
        <dbReference type="ARBA" id="ARBA00008697"/>
    </source>
</evidence>
<dbReference type="PANTHER" id="PTHR43738:SF1">
    <property type="entry name" value="HEMIN TRANSPORT SYSTEM PERMEASE PROTEIN HRTB-RELATED"/>
    <property type="match status" value="1"/>
</dbReference>
<comment type="caution">
    <text evidence="13">The sequence shown here is derived from an EMBL/GenBank/DDBJ whole genome shotgun (WGS) entry which is preliminary data.</text>
</comment>
<feature type="transmembrane region" description="Helical" evidence="11">
    <location>
        <begin position="330"/>
        <end position="356"/>
    </location>
</feature>
<protein>
    <recommendedName>
        <fullName evidence="4">Putative hemin transport system permease protein HrtB</fullName>
    </recommendedName>
</protein>
<evidence type="ECO:0000256" key="7">
    <source>
        <dbReference type="ARBA" id="ARBA00022692"/>
    </source>
</evidence>
<proteinExistence type="inferred from homology"/>
<comment type="subunit">
    <text evidence="3">The complex is composed of two ATP-binding proteins (HrtA), two transmembrane proteins (HrtB) and a solute-binding protein.</text>
</comment>
<gene>
    <name evidence="13" type="ORF">FC81_GL000744</name>
</gene>
<evidence type="ECO:0000259" key="12">
    <source>
        <dbReference type="Pfam" id="PF02687"/>
    </source>
</evidence>
<keyword evidence="6" id="KW-1003">Cell membrane</keyword>
<keyword evidence="8 11" id="KW-1133">Transmembrane helix</keyword>
<dbReference type="GO" id="GO:0005886">
    <property type="term" value="C:plasma membrane"/>
    <property type="evidence" value="ECO:0007669"/>
    <property type="project" value="UniProtKB-SubCell"/>
</dbReference>
<dbReference type="EMBL" id="AZEF01000013">
    <property type="protein sequence ID" value="KRL02400.1"/>
    <property type="molecule type" value="Genomic_DNA"/>
</dbReference>
<evidence type="ECO:0000313" key="14">
    <source>
        <dbReference type="Proteomes" id="UP000051621"/>
    </source>
</evidence>
<name>A0A0R1M301_9LACO</name>
<dbReference type="Pfam" id="PF02687">
    <property type="entry name" value="FtsX"/>
    <property type="match status" value="1"/>
</dbReference>
<evidence type="ECO:0000256" key="5">
    <source>
        <dbReference type="ARBA" id="ARBA00022448"/>
    </source>
</evidence>
<evidence type="ECO:0000256" key="8">
    <source>
        <dbReference type="ARBA" id="ARBA00022989"/>
    </source>
</evidence>
<dbReference type="InterPro" id="IPR051125">
    <property type="entry name" value="ABC-4/HrtB_transporter"/>
</dbReference>
<reference evidence="13 14" key="1">
    <citation type="journal article" date="2015" name="Genome Announc.">
        <title>Expanding the biotechnology potential of lactobacilli through comparative genomics of 213 strains and associated genera.</title>
        <authorList>
            <person name="Sun Z."/>
            <person name="Harris H.M."/>
            <person name="McCann A."/>
            <person name="Guo C."/>
            <person name="Argimon S."/>
            <person name="Zhang W."/>
            <person name="Yang X."/>
            <person name="Jeffery I.B."/>
            <person name="Cooney J.C."/>
            <person name="Kagawa T.F."/>
            <person name="Liu W."/>
            <person name="Song Y."/>
            <person name="Salvetti E."/>
            <person name="Wrobel A."/>
            <person name="Rasinkangas P."/>
            <person name="Parkhill J."/>
            <person name="Rea M.C."/>
            <person name="O'Sullivan O."/>
            <person name="Ritari J."/>
            <person name="Douillard F.P."/>
            <person name="Paul Ross R."/>
            <person name="Yang R."/>
            <person name="Briner A.E."/>
            <person name="Felis G.E."/>
            <person name="de Vos W.M."/>
            <person name="Barrangou R."/>
            <person name="Klaenhammer T.R."/>
            <person name="Caufield P.W."/>
            <person name="Cui Y."/>
            <person name="Zhang H."/>
            <person name="O'Toole P.W."/>
        </authorList>
    </citation>
    <scope>NUCLEOTIDE SEQUENCE [LARGE SCALE GENOMIC DNA]</scope>
    <source>
        <strain evidence="13 14">DSM 19910</strain>
    </source>
</reference>
<accession>A0A0R1M301</accession>
<comment type="function">
    <text evidence="10">Part of the ABC transporter complex hrt involved in hemin import. Responsible for the translocation of the substrate across the membrane.</text>
</comment>
<feature type="transmembrane region" description="Helical" evidence="11">
    <location>
        <begin position="249"/>
        <end position="272"/>
    </location>
</feature>